<dbReference type="SUPFAM" id="SSF54001">
    <property type="entry name" value="Cysteine proteinases"/>
    <property type="match status" value="1"/>
</dbReference>
<dbReference type="Pfam" id="PF06035">
    <property type="entry name" value="Peptidase_C93"/>
    <property type="match status" value="1"/>
</dbReference>
<name>A0A6M3KZW9_9ZZZZ</name>
<reference evidence="1" key="1">
    <citation type="submission" date="2020-03" db="EMBL/GenBank/DDBJ databases">
        <title>The deep terrestrial virosphere.</title>
        <authorList>
            <person name="Holmfeldt K."/>
            <person name="Nilsson E."/>
            <person name="Simone D."/>
            <person name="Lopez-Fernandez M."/>
            <person name="Wu X."/>
            <person name="de Brujin I."/>
            <person name="Lundin D."/>
            <person name="Andersson A."/>
            <person name="Bertilsson S."/>
            <person name="Dopson M."/>
        </authorList>
    </citation>
    <scope>NUCLEOTIDE SEQUENCE</scope>
    <source>
        <strain evidence="1">MM415B02897</strain>
    </source>
</reference>
<dbReference type="AlphaFoldDB" id="A0A6M3KZW9"/>
<accession>A0A6M3KZW9</accession>
<proteinExistence type="predicted"/>
<organism evidence="1">
    <name type="scientific">viral metagenome</name>
    <dbReference type="NCBI Taxonomy" id="1070528"/>
    <lineage>
        <taxon>unclassified sequences</taxon>
        <taxon>metagenomes</taxon>
        <taxon>organismal metagenomes</taxon>
    </lineage>
</organism>
<protein>
    <submittedName>
        <fullName evidence="1">Putative peptidase</fullName>
    </submittedName>
</protein>
<dbReference type="InterPro" id="IPR038765">
    <property type="entry name" value="Papain-like_cys_pep_sf"/>
</dbReference>
<dbReference type="PANTHER" id="PTHR39327:SF1">
    <property type="entry name" value="BLR5470 PROTEIN"/>
    <property type="match status" value="1"/>
</dbReference>
<evidence type="ECO:0000313" key="1">
    <source>
        <dbReference type="EMBL" id="QJA87766.1"/>
    </source>
</evidence>
<dbReference type="Gene3D" id="3.10.620.30">
    <property type="match status" value="1"/>
</dbReference>
<sequence>MKYITLIIVVILTSCYIPADTGLRFDDVQDVISWVADNIKYRSDKQRYDESDYWQMPQQTLARGTGDCEDFVILDMQLLWEIGIESHMVLIPGHAMLLVHNTYCEATSGMWAEVPDDISGVYGYYSVMNSLEKP</sequence>
<gene>
    <name evidence="1" type="ORF">MM415B02897_0005</name>
</gene>
<dbReference type="EMBL" id="MT142731">
    <property type="protein sequence ID" value="QJA87766.1"/>
    <property type="molecule type" value="Genomic_DNA"/>
</dbReference>
<dbReference type="PROSITE" id="PS51257">
    <property type="entry name" value="PROKAR_LIPOPROTEIN"/>
    <property type="match status" value="1"/>
</dbReference>
<dbReference type="PANTHER" id="PTHR39327">
    <property type="match status" value="1"/>
</dbReference>
<dbReference type="InterPro" id="IPR010319">
    <property type="entry name" value="Transglutaminase-like_Cys_pept"/>
</dbReference>